<feature type="region of interest" description="Disordered" evidence="1">
    <location>
        <begin position="1"/>
        <end position="38"/>
    </location>
</feature>
<proteinExistence type="predicted"/>
<feature type="compositionally biased region" description="Acidic residues" evidence="1">
    <location>
        <begin position="12"/>
        <end position="22"/>
    </location>
</feature>
<evidence type="ECO:0000313" key="2">
    <source>
        <dbReference type="EMBL" id="KIG15774.1"/>
    </source>
</evidence>
<evidence type="ECO:0000256" key="1">
    <source>
        <dbReference type="SAM" id="MobiDB-lite"/>
    </source>
</evidence>
<reference evidence="2 3" key="1">
    <citation type="submission" date="2014-12" db="EMBL/GenBank/DDBJ databases">
        <title>Genome assembly of Enhygromyxa salina DSM 15201.</title>
        <authorList>
            <person name="Sharma G."/>
            <person name="Subramanian S."/>
        </authorList>
    </citation>
    <scope>NUCLEOTIDE SEQUENCE [LARGE SCALE GENOMIC DNA]</scope>
    <source>
        <strain evidence="2 3">DSM 15201</strain>
    </source>
</reference>
<accession>A0A0C1ZDR0</accession>
<name>A0A0C1ZDR0_9BACT</name>
<comment type="caution">
    <text evidence="2">The sequence shown here is derived from an EMBL/GenBank/DDBJ whole genome shotgun (WGS) entry which is preliminary data.</text>
</comment>
<dbReference type="EMBL" id="JMCC02000048">
    <property type="protein sequence ID" value="KIG15774.1"/>
    <property type="molecule type" value="Genomic_DNA"/>
</dbReference>
<gene>
    <name evidence="2" type="ORF">DB30_05344</name>
</gene>
<dbReference type="Proteomes" id="UP000031599">
    <property type="component" value="Unassembled WGS sequence"/>
</dbReference>
<evidence type="ECO:0000313" key="3">
    <source>
        <dbReference type="Proteomes" id="UP000031599"/>
    </source>
</evidence>
<organism evidence="2 3">
    <name type="scientific">Enhygromyxa salina</name>
    <dbReference type="NCBI Taxonomy" id="215803"/>
    <lineage>
        <taxon>Bacteria</taxon>
        <taxon>Pseudomonadati</taxon>
        <taxon>Myxococcota</taxon>
        <taxon>Polyangia</taxon>
        <taxon>Nannocystales</taxon>
        <taxon>Nannocystaceae</taxon>
        <taxon>Enhygromyxa</taxon>
    </lineage>
</organism>
<feature type="compositionally biased region" description="Low complexity" evidence="1">
    <location>
        <begin position="1"/>
        <end position="11"/>
    </location>
</feature>
<sequence length="233" mass="23386">MTISSASGPDTADTDTDTDTGDSGESGDLGTDGELDLPGCDPLADPIEACGPAMACDPQTLACVPANGAGLVNDGCMNDGECTPGLVCFDMRCRELCGPDIPGEEMCNDDRVCTRASDPLPGLCLEPCTLLEQACSVAFDACNVAISSGGSLVSVCTANPGAGVDGDMCEADGECLPGYLCTAAAQHSLPCSGDAAFCCTPTCDVFEQSCFGLEPICHVLGLADQPGAGFCGP</sequence>
<dbReference type="AlphaFoldDB" id="A0A0C1ZDR0"/>
<protein>
    <submittedName>
        <fullName evidence="2">Uncharacterized protein</fullName>
    </submittedName>
</protein>